<dbReference type="PROSITE" id="PS51724">
    <property type="entry name" value="SPOR"/>
    <property type="match status" value="1"/>
</dbReference>
<dbReference type="PANTHER" id="PTHR35894:SF7">
    <property type="entry name" value="GENERAL SECRETION PATHWAY PROTEIN A-RELATED"/>
    <property type="match status" value="1"/>
</dbReference>
<proteinExistence type="predicted"/>
<dbReference type="Pfam" id="PF05036">
    <property type="entry name" value="SPOR"/>
    <property type="match status" value="1"/>
</dbReference>
<dbReference type="Pfam" id="PF13401">
    <property type="entry name" value="AAA_22"/>
    <property type="match status" value="1"/>
</dbReference>
<gene>
    <name evidence="2" type="ORF">COB20_02135</name>
</gene>
<dbReference type="Proteomes" id="UP000218767">
    <property type="component" value="Unassembled WGS sequence"/>
</dbReference>
<dbReference type="Gene3D" id="3.30.70.1070">
    <property type="entry name" value="Sporulation related repeat"/>
    <property type="match status" value="1"/>
</dbReference>
<sequence length="550" mass="58969">MTMNTYTQWLNLDFDPFAPGATSRDFYCSGHRQNLLDQIVEFSLYSNAMIAVTGPLGAGKTTLATNFCDRFADEAVCVKVAATLFMNQHQFLVTLQDALGFKPADSSDINSSIEHICRYAAELDLEARSLILIIDDAHELSAEVLQLLTKLLESCVDASIHALLFGENQLDSLLQNTLTAEAQERLAIFPLDGFASDETQEYIRFKLATARFTKELPIDGGIIGAIHNSSQGMPGAINSLVVDALNSAAPASESDEFAGIGPIYSGDRNAQVDEYEGIEALDGYDRDEKRDLEQTWIASIQPRYWAAAAALVVLLTGTLLFWDAGPRETESIPITVAVTSSTTQAIEAESVTESAVAALAQTTADEVVVAGVEELPAIGVVILDESNLAVSSSAEGVVAAETVAAVNESAEIDDSQIAAPAEVAEPIVEVAVVVEETAVIATPSAFVERLLQASSGNYAVQLLASHSEANISEFVAQLSGDHSAGYFETRYQGKPWFVAVLAAFEDRDKAARAIASLPARLRSNEPWVRSLAGVQTDIRELLDAKLVSVK</sequence>
<dbReference type="SUPFAM" id="SSF110997">
    <property type="entry name" value="Sporulation related repeat"/>
    <property type="match status" value="1"/>
</dbReference>
<protein>
    <recommendedName>
        <fullName evidence="1">SPOR domain-containing protein</fullName>
    </recommendedName>
</protein>
<dbReference type="SUPFAM" id="SSF52540">
    <property type="entry name" value="P-loop containing nucleoside triphosphate hydrolases"/>
    <property type="match status" value="1"/>
</dbReference>
<dbReference type="Gene3D" id="3.40.50.300">
    <property type="entry name" value="P-loop containing nucleotide triphosphate hydrolases"/>
    <property type="match status" value="1"/>
</dbReference>
<dbReference type="InterPro" id="IPR049945">
    <property type="entry name" value="AAA_22"/>
</dbReference>
<dbReference type="PRINTS" id="PR00364">
    <property type="entry name" value="DISEASERSIST"/>
</dbReference>
<dbReference type="GO" id="GO:0042834">
    <property type="term" value="F:peptidoglycan binding"/>
    <property type="evidence" value="ECO:0007669"/>
    <property type="project" value="InterPro"/>
</dbReference>
<dbReference type="InterPro" id="IPR036680">
    <property type="entry name" value="SPOR-like_sf"/>
</dbReference>
<evidence type="ECO:0000259" key="1">
    <source>
        <dbReference type="PROSITE" id="PS51724"/>
    </source>
</evidence>
<evidence type="ECO:0000313" key="2">
    <source>
        <dbReference type="EMBL" id="PCI81183.1"/>
    </source>
</evidence>
<dbReference type="AlphaFoldDB" id="A0A2A4XEY5"/>
<dbReference type="GO" id="GO:0016887">
    <property type="term" value="F:ATP hydrolysis activity"/>
    <property type="evidence" value="ECO:0007669"/>
    <property type="project" value="InterPro"/>
</dbReference>
<reference evidence="3" key="1">
    <citation type="submission" date="2017-08" db="EMBL/GenBank/DDBJ databases">
        <title>A dynamic microbial community with high functional redundancy inhabits the cold, oxic subseafloor aquifer.</title>
        <authorList>
            <person name="Tully B.J."/>
            <person name="Wheat C.G."/>
            <person name="Glazer B.T."/>
            <person name="Huber J.A."/>
        </authorList>
    </citation>
    <scope>NUCLEOTIDE SEQUENCE [LARGE SCALE GENOMIC DNA]</scope>
</reference>
<organism evidence="2 3">
    <name type="scientific">SAR86 cluster bacterium</name>
    <dbReference type="NCBI Taxonomy" id="2030880"/>
    <lineage>
        <taxon>Bacteria</taxon>
        <taxon>Pseudomonadati</taxon>
        <taxon>Pseudomonadota</taxon>
        <taxon>Gammaproteobacteria</taxon>
        <taxon>SAR86 cluster</taxon>
    </lineage>
</organism>
<dbReference type="InterPro" id="IPR052026">
    <property type="entry name" value="ExeA_AAA_ATPase_DNA-bind"/>
</dbReference>
<accession>A0A2A4XEY5</accession>
<dbReference type="InterPro" id="IPR007730">
    <property type="entry name" value="SPOR-like_dom"/>
</dbReference>
<dbReference type="PANTHER" id="PTHR35894">
    <property type="entry name" value="GENERAL SECRETION PATHWAY PROTEIN A-RELATED"/>
    <property type="match status" value="1"/>
</dbReference>
<dbReference type="EMBL" id="NVUL01000006">
    <property type="protein sequence ID" value="PCI81183.1"/>
    <property type="molecule type" value="Genomic_DNA"/>
</dbReference>
<comment type="caution">
    <text evidence="2">The sequence shown here is derived from an EMBL/GenBank/DDBJ whole genome shotgun (WGS) entry which is preliminary data.</text>
</comment>
<dbReference type="InterPro" id="IPR027417">
    <property type="entry name" value="P-loop_NTPase"/>
</dbReference>
<feature type="domain" description="SPOR" evidence="1">
    <location>
        <begin position="452"/>
        <end position="530"/>
    </location>
</feature>
<name>A0A2A4XEY5_9GAMM</name>
<evidence type="ECO:0000313" key="3">
    <source>
        <dbReference type="Proteomes" id="UP000218767"/>
    </source>
</evidence>